<evidence type="ECO:0000313" key="11">
    <source>
        <dbReference type="Proteomes" id="UP001255856"/>
    </source>
</evidence>
<dbReference type="InterPro" id="IPR019787">
    <property type="entry name" value="Znf_PHD-finger"/>
</dbReference>
<evidence type="ECO:0000256" key="6">
    <source>
        <dbReference type="SAM" id="Coils"/>
    </source>
</evidence>
<dbReference type="Proteomes" id="UP001255856">
    <property type="component" value="Unassembled WGS sequence"/>
</dbReference>
<protein>
    <recommendedName>
        <fullName evidence="12">FHA domain-containing protein</fullName>
    </recommendedName>
</protein>
<keyword evidence="3 5" id="KW-0863">Zinc-finger</keyword>
<dbReference type="SMART" id="SM00249">
    <property type="entry name" value="PHD"/>
    <property type="match status" value="1"/>
</dbReference>
<dbReference type="PANTHER" id="PTHR45915">
    <property type="entry name" value="TRANSCRIPTION INTERMEDIARY FACTOR"/>
    <property type="match status" value="1"/>
</dbReference>
<dbReference type="InterPro" id="IPR000253">
    <property type="entry name" value="FHA_dom"/>
</dbReference>
<feature type="compositionally biased region" description="Low complexity" evidence="7">
    <location>
        <begin position="843"/>
        <end position="886"/>
    </location>
</feature>
<feature type="region of interest" description="Disordered" evidence="7">
    <location>
        <begin position="731"/>
        <end position="764"/>
    </location>
</feature>
<dbReference type="Pfam" id="PF00628">
    <property type="entry name" value="PHD"/>
    <property type="match status" value="1"/>
</dbReference>
<accession>A0AAD9IME6</accession>
<dbReference type="InterPro" id="IPR001965">
    <property type="entry name" value="Znf_PHD"/>
</dbReference>
<evidence type="ECO:0000259" key="9">
    <source>
        <dbReference type="PROSITE" id="PS50016"/>
    </source>
</evidence>
<keyword evidence="2" id="KW-0479">Metal-binding</keyword>
<feature type="coiled-coil region" evidence="6">
    <location>
        <begin position="561"/>
        <end position="588"/>
    </location>
</feature>
<feature type="compositionally biased region" description="Basic and acidic residues" evidence="7">
    <location>
        <begin position="828"/>
        <end position="841"/>
    </location>
</feature>
<dbReference type="SMART" id="SM00240">
    <property type="entry name" value="FHA"/>
    <property type="match status" value="1"/>
</dbReference>
<comment type="subcellular location">
    <subcellularLocation>
        <location evidence="1">Nucleus</location>
    </subcellularLocation>
</comment>
<feature type="domain" description="FHA" evidence="8">
    <location>
        <begin position="29"/>
        <end position="78"/>
    </location>
</feature>
<feature type="region of interest" description="Disordered" evidence="7">
    <location>
        <begin position="464"/>
        <end position="529"/>
    </location>
</feature>
<evidence type="ECO:0000259" key="8">
    <source>
        <dbReference type="PROSITE" id="PS50006"/>
    </source>
</evidence>
<comment type="caution">
    <text evidence="10">The sequence shown here is derived from an EMBL/GenBank/DDBJ whole genome shotgun (WGS) entry which is preliminary data.</text>
</comment>
<dbReference type="PROSITE" id="PS50006">
    <property type="entry name" value="FHA_DOMAIN"/>
    <property type="match status" value="1"/>
</dbReference>
<organism evidence="10 11">
    <name type="scientific">Prototheca wickerhamii</name>
    <dbReference type="NCBI Taxonomy" id="3111"/>
    <lineage>
        <taxon>Eukaryota</taxon>
        <taxon>Viridiplantae</taxon>
        <taxon>Chlorophyta</taxon>
        <taxon>core chlorophytes</taxon>
        <taxon>Trebouxiophyceae</taxon>
        <taxon>Chlorellales</taxon>
        <taxon>Chlorellaceae</taxon>
        <taxon>Prototheca</taxon>
    </lineage>
</organism>
<evidence type="ECO:0000256" key="1">
    <source>
        <dbReference type="ARBA" id="ARBA00004123"/>
    </source>
</evidence>
<feature type="domain" description="PHD-type" evidence="9">
    <location>
        <begin position="768"/>
        <end position="818"/>
    </location>
</feature>
<dbReference type="Pfam" id="PF00498">
    <property type="entry name" value="FHA"/>
    <property type="match status" value="1"/>
</dbReference>
<dbReference type="PANTHER" id="PTHR45915:SF2">
    <property type="entry name" value="TOUTATIS, ISOFORM E"/>
    <property type="match status" value="1"/>
</dbReference>
<gene>
    <name evidence="10" type="ORF">QBZ16_002279</name>
</gene>
<dbReference type="SUPFAM" id="SSF57903">
    <property type="entry name" value="FYVE/PHD zinc finger"/>
    <property type="match status" value="1"/>
</dbReference>
<proteinExistence type="predicted"/>
<feature type="region of interest" description="Disordered" evidence="7">
    <location>
        <begin position="264"/>
        <end position="286"/>
    </location>
</feature>
<dbReference type="GO" id="GO:0008270">
    <property type="term" value="F:zinc ion binding"/>
    <property type="evidence" value="ECO:0007669"/>
    <property type="project" value="UniProtKB-KW"/>
</dbReference>
<evidence type="ECO:0008006" key="12">
    <source>
        <dbReference type="Google" id="ProtNLM"/>
    </source>
</evidence>
<feature type="region of interest" description="Disordered" evidence="7">
    <location>
        <begin position="820"/>
        <end position="990"/>
    </location>
</feature>
<feature type="compositionally biased region" description="Basic and acidic residues" evidence="7">
    <location>
        <begin position="956"/>
        <end position="965"/>
    </location>
</feature>
<dbReference type="AlphaFoldDB" id="A0AAD9IME6"/>
<dbReference type="SUPFAM" id="SSF49879">
    <property type="entry name" value="SMAD/FHA domain"/>
    <property type="match status" value="1"/>
</dbReference>
<feature type="compositionally biased region" description="Acidic residues" evidence="7">
    <location>
        <begin position="745"/>
        <end position="764"/>
    </location>
</feature>
<feature type="compositionally biased region" description="Low complexity" evidence="7">
    <location>
        <begin position="471"/>
        <end position="484"/>
    </location>
</feature>
<keyword evidence="11" id="KW-1185">Reference proteome</keyword>
<feature type="compositionally biased region" description="Low complexity" evidence="7">
    <location>
        <begin position="912"/>
        <end position="931"/>
    </location>
</feature>
<dbReference type="PROSITE" id="PS50016">
    <property type="entry name" value="ZF_PHD_2"/>
    <property type="match status" value="1"/>
</dbReference>
<dbReference type="EMBL" id="JASFZW010000002">
    <property type="protein sequence ID" value="KAK2079884.1"/>
    <property type="molecule type" value="Genomic_DNA"/>
</dbReference>
<dbReference type="GO" id="GO:0005634">
    <property type="term" value="C:nucleus"/>
    <property type="evidence" value="ECO:0007669"/>
    <property type="project" value="UniProtKB-SubCell"/>
</dbReference>
<sequence>MASVSFGRLLIAGKEGAPEVEFPIDKKLVLIGRDQSCDIWIRNRSISRRHAEIIVDDAGAVFINSVGLDPVRLNSQPVTGPQELFSGDRIDVRLDDRMRTFYFQGDDETIRVQPGKPLPLQQAAAIERASPGPTRAPAATPRARGSVRFEVAPSTPEGALEDATVSLQLRNGAVIGAGPVDPAANDTVAFAEWGMGGWPGARGARIGARARRLAAATAVADPATGEVALLEWGQREPERRGSSVGLSASGTSPTLARIARELAARQGTSSVEDEPQTQESQVSQGAVLEAPVAGLATPSARRVRGHSSRADAGLCRAELRRGWRRDVERVRRRATPAPAAAAALSGAATPRTGLRRLSYPGVHTLPASASSARFSFASPTPLPALAAASVGVRASTAVALALSDVLLGAEHVAVTLPAGLLGDQAGCAGPQSGVGYSVTVTPLRLGRDAVPASPTATPRARALIVGTSGKSPASRLGSSASSRGRVSRRDEEEDGGAAPPSQGRDQRAEQVTSLAAPARTETTRGSQSVVVPLSTATCDGEATSEQAPSSVAAPAESAVFIAALQWQLRQAEQAKRAAQARCIQFRKAAMAMEAALLRERSRRMELEGIIREALAAQEAEHDSDDAMEVEEGATEVGVHEDAEPVVSQIDAKAAESAAHKVVKPIASRVVVTRASLGRVALPTWLRGEEDAVYYAALSKETEVLRVDAEASEEGGLSSAAASPRAPIAEDAVEAQAAHPPVPQPAEEEMAAVDEQPEVAEEAEEEEEEECCAVCGEAEEGDVLVLCDECDAACHLHCARPRLKAVPTGEWRCGDCKAAARQGNAKQPAPKEEQEAEEEKKAPASRATRSGSGASTSSKSRSGSGRATRAAKAATAQEGADAATEASPPRTRKRAARPDVSTATADTGKPSRRPATSAAAVTSAAPASPAKSPRAKKARGKEVSEPSGVSTRSRRTKAPEPEDTAHTGRARRGKAAVEPAPAPATRASRRR</sequence>
<reference evidence="10" key="1">
    <citation type="submission" date="2021-01" db="EMBL/GenBank/DDBJ databases">
        <authorList>
            <person name="Eckstrom K.M.E."/>
        </authorList>
    </citation>
    <scope>NUCLEOTIDE SEQUENCE</scope>
    <source>
        <strain evidence="10">UVCC 0001</strain>
    </source>
</reference>
<dbReference type="GO" id="GO:0000785">
    <property type="term" value="C:chromatin"/>
    <property type="evidence" value="ECO:0007669"/>
    <property type="project" value="TreeGrafter"/>
</dbReference>
<dbReference type="InterPro" id="IPR013083">
    <property type="entry name" value="Znf_RING/FYVE/PHD"/>
</dbReference>
<evidence type="ECO:0000256" key="4">
    <source>
        <dbReference type="ARBA" id="ARBA00022833"/>
    </source>
</evidence>
<dbReference type="InterPro" id="IPR011011">
    <property type="entry name" value="Znf_FYVE_PHD"/>
</dbReference>
<evidence type="ECO:0000313" key="10">
    <source>
        <dbReference type="EMBL" id="KAK2079884.1"/>
    </source>
</evidence>
<keyword evidence="6" id="KW-0175">Coiled coil</keyword>
<evidence type="ECO:0000256" key="7">
    <source>
        <dbReference type="SAM" id="MobiDB-lite"/>
    </source>
</evidence>
<dbReference type="Gene3D" id="3.30.40.10">
    <property type="entry name" value="Zinc/RING finger domain, C3HC4 (zinc finger)"/>
    <property type="match status" value="1"/>
</dbReference>
<keyword evidence="4" id="KW-0862">Zinc</keyword>
<name>A0AAD9IME6_PROWI</name>
<dbReference type="Gene3D" id="2.60.200.20">
    <property type="match status" value="1"/>
</dbReference>
<evidence type="ECO:0000256" key="3">
    <source>
        <dbReference type="ARBA" id="ARBA00022771"/>
    </source>
</evidence>
<evidence type="ECO:0000256" key="5">
    <source>
        <dbReference type="PROSITE-ProRule" id="PRU00146"/>
    </source>
</evidence>
<evidence type="ECO:0000256" key="2">
    <source>
        <dbReference type="ARBA" id="ARBA00022723"/>
    </source>
</evidence>
<dbReference type="InterPro" id="IPR008984">
    <property type="entry name" value="SMAD_FHA_dom_sf"/>
</dbReference>